<protein>
    <submittedName>
        <fullName evidence="3">HNH nuclease</fullName>
    </submittedName>
</protein>
<keyword evidence="4" id="KW-1185">Reference proteome</keyword>
<gene>
    <name evidence="3" type="ORF">Xish_02160</name>
</gene>
<dbReference type="InterPro" id="IPR003615">
    <property type="entry name" value="HNH_nuc"/>
</dbReference>
<evidence type="ECO:0000313" key="3">
    <source>
        <dbReference type="EMBL" id="PHM62938.1"/>
    </source>
</evidence>
<name>A0A2D0KHS0_9GAMM</name>
<accession>A0A2D0KHS0</accession>
<dbReference type="PIRSF" id="PIRSF030850">
    <property type="entry name" value="UCP030850"/>
    <property type="match status" value="1"/>
</dbReference>
<dbReference type="Pfam" id="PF26340">
    <property type="entry name" value="DNA-SBD_ScoMcrA"/>
    <property type="match status" value="1"/>
</dbReference>
<sequence>MAFASMIAIPLLINQTAYMLTIKQLQVAISNLSIWRKGDQRAPHKPLLLLYVLSQYQKGHERLFDYGEEIHQPLLELLNNFGPRRKNHYPSLPFWRLRGDGFWELQNTELCTPQKGSKEPPKRELIEFGIKGGFDQPSYQLLRKKHTVINKLAQQILSEHFPDSIQELLANQLDFSLSDIRKIRDPHFRQQILRAYNYECAICGYNLRHDSTPVGLEAAHIKWKQYGGPCTVNNGLALCSLHHSAFDMGSISLDNNMHLLVSESINGGPMVRQLFWDFAKQPILLPLNKDYHPLENFIDWHRNQVFKE</sequence>
<reference evidence="3 4" key="1">
    <citation type="journal article" date="2017" name="Nat. Microbiol.">
        <title>Natural product diversity associated with the nematode symbionts Photorhabdus and Xenorhabdus.</title>
        <authorList>
            <person name="Tobias N.J."/>
            <person name="Wolff H."/>
            <person name="Djahanschiri B."/>
            <person name="Grundmann F."/>
            <person name="Kronenwerth M."/>
            <person name="Shi Y.M."/>
            <person name="Simonyi S."/>
            <person name="Grun P."/>
            <person name="Shapiro-Ilan D."/>
            <person name="Pidot S.J."/>
            <person name="Stinear T.P."/>
            <person name="Ebersberger I."/>
            <person name="Bode H.B."/>
        </authorList>
    </citation>
    <scope>NUCLEOTIDE SEQUENCE [LARGE SCALE GENOMIC DNA]</scope>
    <source>
        <strain evidence="3 4">DSM 22670</strain>
    </source>
</reference>
<organism evidence="3 4">
    <name type="scientific">Xenorhabdus ishibashii</name>
    <dbReference type="NCBI Taxonomy" id="1034471"/>
    <lineage>
        <taxon>Bacteria</taxon>
        <taxon>Pseudomonadati</taxon>
        <taxon>Pseudomonadota</taxon>
        <taxon>Gammaproteobacteria</taxon>
        <taxon>Enterobacterales</taxon>
        <taxon>Morganellaceae</taxon>
        <taxon>Xenorhabdus</taxon>
    </lineage>
</organism>
<dbReference type="EMBL" id="NJAK01000001">
    <property type="protein sequence ID" value="PHM62938.1"/>
    <property type="molecule type" value="Genomic_DNA"/>
</dbReference>
<evidence type="ECO:0000313" key="4">
    <source>
        <dbReference type="Proteomes" id="UP000222168"/>
    </source>
</evidence>
<dbReference type="InterPro" id="IPR058813">
    <property type="entry name" value="DNA-SBD_ScoMcrA"/>
</dbReference>
<dbReference type="NCBIfam" id="NF045808">
    <property type="entry name" value="PT-DNA_restrict"/>
    <property type="match status" value="1"/>
</dbReference>
<dbReference type="Pfam" id="PF13391">
    <property type="entry name" value="HNH_2"/>
    <property type="match status" value="1"/>
</dbReference>
<feature type="domain" description="HNH nuclease" evidence="1">
    <location>
        <begin position="200"/>
        <end position="254"/>
    </location>
</feature>
<proteinExistence type="predicted"/>
<evidence type="ECO:0000259" key="1">
    <source>
        <dbReference type="Pfam" id="PF13391"/>
    </source>
</evidence>
<dbReference type="Gene3D" id="1.10.30.50">
    <property type="match status" value="1"/>
</dbReference>
<evidence type="ECO:0000259" key="2">
    <source>
        <dbReference type="Pfam" id="PF26340"/>
    </source>
</evidence>
<feature type="domain" description="ScoMcrA-like DNA sulfur-binding" evidence="2">
    <location>
        <begin position="23"/>
        <end position="171"/>
    </location>
</feature>
<dbReference type="InterPro" id="IPR011396">
    <property type="entry name" value="PT_DNA_restrict"/>
</dbReference>
<comment type="caution">
    <text evidence="3">The sequence shown here is derived from an EMBL/GenBank/DDBJ whole genome shotgun (WGS) entry which is preliminary data.</text>
</comment>
<dbReference type="Proteomes" id="UP000222168">
    <property type="component" value="Unassembled WGS sequence"/>
</dbReference>
<dbReference type="AlphaFoldDB" id="A0A2D0KHS0"/>